<dbReference type="KEGG" id="gfu:KM031_07645"/>
<organism evidence="2 3">
    <name type="scientific">Gemmobacter fulvus</name>
    <dbReference type="NCBI Taxonomy" id="2840474"/>
    <lineage>
        <taxon>Bacteria</taxon>
        <taxon>Pseudomonadati</taxon>
        <taxon>Pseudomonadota</taxon>
        <taxon>Alphaproteobacteria</taxon>
        <taxon>Rhodobacterales</taxon>
        <taxon>Paracoccaceae</taxon>
        <taxon>Gemmobacter</taxon>
    </lineage>
</organism>
<feature type="domain" description="Helix-turn-helix" evidence="1">
    <location>
        <begin position="24"/>
        <end position="73"/>
    </location>
</feature>
<evidence type="ECO:0000313" key="3">
    <source>
        <dbReference type="Proteomes" id="UP000679352"/>
    </source>
</evidence>
<accession>A0A975P8Z9</accession>
<sequence length="86" mass="10057">MEQPMKDIQTDPDEDIPDLLADWISREQLARALGLTADTLSRWEARRQGPPCTRIGRKTFYRRAAIQEWIRAQEQAHPVRKTRGRS</sequence>
<name>A0A975P8Z9_9RHOB</name>
<reference evidence="2" key="1">
    <citation type="submission" date="2021-06" db="EMBL/GenBank/DDBJ databases">
        <title>Direct submission.</title>
        <authorList>
            <person name="Lee C.-S."/>
            <person name="Jin L."/>
        </authorList>
    </citation>
    <scope>NUCLEOTIDE SEQUENCE</scope>
    <source>
        <strain evidence="2">Con5</strain>
    </source>
</reference>
<evidence type="ECO:0000313" key="2">
    <source>
        <dbReference type="EMBL" id="QWK91725.1"/>
    </source>
</evidence>
<dbReference type="SUPFAM" id="SSF46955">
    <property type="entry name" value="Putative DNA-binding domain"/>
    <property type="match status" value="1"/>
</dbReference>
<dbReference type="Proteomes" id="UP000679352">
    <property type="component" value="Chromosome"/>
</dbReference>
<protein>
    <submittedName>
        <fullName evidence="2">Helix-turn-helix domain-containing protein</fullName>
    </submittedName>
</protein>
<dbReference type="AlphaFoldDB" id="A0A975P8Z9"/>
<evidence type="ECO:0000259" key="1">
    <source>
        <dbReference type="Pfam" id="PF12728"/>
    </source>
</evidence>
<dbReference type="InterPro" id="IPR009061">
    <property type="entry name" value="DNA-bd_dom_put_sf"/>
</dbReference>
<gene>
    <name evidence="2" type="ORF">KM031_07645</name>
</gene>
<dbReference type="InterPro" id="IPR036388">
    <property type="entry name" value="WH-like_DNA-bd_sf"/>
</dbReference>
<dbReference type="EMBL" id="CP076361">
    <property type="protein sequence ID" value="QWK91725.1"/>
    <property type="molecule type" value="Genomic_DNA"/>
</dbReference>
<dbReference type="InterPro" id="IPR001387">
    <property type="entry name" value="Cro/C1-type_HTH"/>
</dbReference>
<proteinExistence type="predicted"/>
<dbReference type="InterPro" id="IPR041657">
    <property type="entry name" value="HTH_17"/>
</dbReference>
<dbReference type="CDD" id="cd00093">
    <property type="entry name" value="HTH_XRE"/>
    <property type="match status" value="1"/>
</dbReference>
<keyword evidence="3" id="KW-1185">Reference proteome</keyword>
<dbReference type="Pfam" id="PF12728">
    <property type="entry name" value="HTH_17"/>
    <property type="match status" value="1"/>
</dbReference>
<dbReference type="Gene3D" id="1.10.10.10">
    <property type="entry name" value="Winged helix-like DNA-binding domain superfamily/Winged helix DNA-binding domain"/>
    <property type="match status" value="1"/>
</dbReference>